<dbReference type="PANTHER" id="PTHR46796:SF15">
    <property type="entry name" value="BLL1074 PROTEIN"/>
    <property type="match status" value="1"/>
</dbReference>
<feature type="domain" description="HTH araC/xylS-type" evidence="4">
    <location>
        <begin position="147"/>
        <end position="228"/>
    </location>
</feature>
<keyword evidence="2" id="KW-0238">DNA-binding</keyword>
<reference evidence="6" key="1">
    <citation type="submission" date="2023-07" db="EMBL/GenBank/DDBJ databases">
        <title>30 novel species of actinomycetes from the DSMZ collection.</title>
        <authorList>
            <person name="Nouioui I."/>
        </authorList>
    </citation>
    <scope>NUCLEOTIDE SEQUENCE [LARGE SCALE GENOMIC DNA]</scope>
    <source>
        <strain evidence="6">DSM 44915</strain>
    </source>
</reference>
<evidence type="ECO:0000313" key="6">
    <source>
        <dbReference type="Proteomes" id="UP001183410"/>
    </source>
</evidence>
<keyword evidence="1" id="KW-0805">Transcription regulation</keyword>
<evidence type="ECO:0000256" key="2">
    <source>
        <dbReference type="ARBA" id="ARBA00023125"/>
    </source>
</evidence>
<dbReference type="Pfam" id="PF20240">
    <property type="entry name" value="DUF6597"/>
    <property type="match status" value="1"/>
</dbReference>
<evidence type="ECO:0000256" key="3">
    <source>
        <dbReference type="ARBA" id="ARBA00023163"/>
    </source>
</evidence>
<evidence type="ECO:0000259" key="4">
    <source>
        <dbReference type="PROSITE" id="PS01124"/>
    </source>
</evidence>
<dbReference type="InterPro" id="IPR046532">
    <property type="entry name" value="DUF6597"/>
</dbReference>
<evidence type="ECO:0000313" key="5">
    <source>
        <dbReference type="EMBL" id="MDT0267076.1"/>
    </source>
</evidence>
<dbReference type="Proteomes" id="UP001183410">
    <property type="component" value="Unassembled WGS sequence"/>
</dbReference>
<dbReference type="InterPro" id="IPR050204">
    <property type="entry name" value="AraC_XylS_family_regulators"/>
</dbReference>
<evidence type="ECO:0000256" key="1">
    <source>
        <dbReference type="ARBA" id="ARBA00023015"/>
    </source>
</evidence>
<keyword evidence="6" id="KW-1185">Reference proteome</keyword>
<comment type="caution">
    <text evidence="5">The sequence shown here is derived from an EMBL/GenBank/DDBJ whole genome shotgun (WGS) entry which is preliminary data.</text>
</comment>
<proteinExistence type="predicted"/>
<name>A0ABU2JQ07_9ACTN</name>
<dbReference type="PANTHER" id="PTHR46796">
    <property type="entry name" value="HTH-TYPE TRANSCRIPTIONAL ACTIVATOR RHAS-RELATED"/>
    <property type="match status" value="1"/>
</dbReference>
<organism evidence="5 6">
    <name type="scientific">Streptomyces chisholmiae</name>
    <dbReference type="NCBI Taxonomy" id="3075540"/>
    <lineage>
        <taxon>Bacteria</taxon>
        <taxon>Bacillati</taxon>
        <taxon>Actinomycetota</taxon>
        <taxon>Actinomycetes</taxon>
        <taxon>Kitasatosporales</taxon>
        <taxon>Streptomycetaceae</taxon>
        <taxon>Streptomyces</taxon>
    </lineage>
</organism>
<dbReference type="Gene3D" id="1.10.10.60">
    <property type="entry name" value="Homeodomain-like"/>
    <property type="match status" value="1"/>
</dbReference>
<dbReference type="InterPro" id="IPR018060">
    <property type="entry name" value="HTH_AraC"/>
</dbReference>
<sequence length="228" mass="23910">MYSERPADRVPGAVLWRSVPEPGTGRVLPDGCMDLILLGGRLVVAGPDTRAMVTTAAPGGAAVGLRFAPGQGPSVLGEPAHAFVDARVALADVWPERLVRELTERVALAASPGAVLQELAVDRLRRAEPDAGWRTAAVAALGRGRPVAETARRLGLSERQLHRRSLRAFGYGPKTLARVLRMQRALALARGGVPLAGVAARAGYADQAHLSREVRALAGVPVGQLLPG</sequence>
<dbReference type="EMBL" id="JAVREO010000006">
    <property type="protein sequence ID" value="MDT0267076.1"/>
    <property type="molecule type" value="Genomic_DNA"/>
</dbReference>
<dbReference type="PROSITE" id="PS01124">
    <property type="entry name" value="HTH_ARAC_FAMILY_2"/>
    <property type="match status" value="1"/>
</dbReference>
<accession>A0ABU2JQ07</accession>
<dbReference type="SMART" id="SM00342">
    <property type="entry name" value="HTH_ARAC"/>
    <property type="match status" value="1"/>
</dbReference>
<gene>
    <name evidence="5" type="ORF">RM844_12325</name>
</gene>
<keyword evidence="3" id="KW-0804">Transcription</keyword>
<dbReference type="Pfam" id="PF12833">
    <property type="entry name" value="HTH_18"/>
    <property type="match status" value="1"/>
</dbReference>
<dbReference type="RefSeq" id="WP_311667132.1">
    <property type="nucleotide sequence ID" value="NZ_JAVREO010000006.1"/>
</dbReference>
<protein>
    <submittedName>
        <fullName evidence="5">Helix-turn-helix domain-containing protein</fullName>
    </submittedName>
</protein>